<keyword evidence="10" id="KW-0408">Iron</keyword>
<keyword evidence="14" id="KW-1185">Reference proteome</keyword>
<comment type="caution">
    <text evidence="13">The sequence shown here is derived from an EMBL/GenBank/DDBJ whole genome shotgun (WGS) entry which is preliminary data.</text>
</comment>
<reference evidence="13 14" key="1">
    <citation type="journal article" date="2023" name="Insect Mol. Biol.">
        <title>Genome sequencing provides insights into the evolution of gene families encoding plant cell wall-degrading enzymes in longhorned beetles.</title>
        <authorList>
            <person name="Shin N.R."/>
            <person name="Okamura Y."/>
            <person name="Kirsch R."/>
            <person name="Pauchet Y."/>
        </authorList>
    </citation>
    <scope>NUCLEOTIDE SEQUENCE [LARGE SCALE GENOMIC DNA]</scope>
    <source>
        <strain evidence="13">EAD_L_NR</strain>
    </source>
</reference>
<keyword evidence="6" id="KW-0479">Metal-binding</keyword>
<evidence type="ECO:0000256" key="11">
    <source>
        <dbReference type="ARBA" id="ARBA00023033"/>
    </source>
</evidence>
<dbReference type="PANTHER" id="PTHR24292:SF54">
    <property type="entry name" value="CYP9F3-RELATED"/>
    <property type="match status" value="1"/>
</dbReference>
<organism evidence="13 14">
    <name type="scientific">Exocentrus adspersus</name>
    <dbReference type="NCBI Taxonomy" id="1586481"/>
    <lineage>
        <taxon>Eukaryota</taxon>
        <taxon>Metazoa</taxon>
        <taxon>Ecdysozoa</taxon>
        <taxon>Arthropoda</taxon>
        <taxon>Hexapoda</taxon>
        <taxon>Insecta</taxon>
        <taxon>Pterygota</taxon>
        <taxon>Neoptera</taxon>
        <taxon>Endopterygota</taxon>
        <taxon>Coleoptera</taxon>
        <taxon>Polyphaga</taxon>
        <taxon>Cucujiformia</taxon>
        <taxon>Chrysomeloidea</taxon>
        <taxon>Cerambycidae</taxon>
        <taxon>Lamiinae</taxon>
        <taxon>Acanthocinini</taxon>
        <taxon>Exocentrus</taxon>
    </lineage>
</organism>
<keyword evidence="8" id="KW-0492">Microsome</keyword>
<dbReference type="PANTHER" id="PTHR24292">
    <property type="entry name" value="CYTOCHROME P450"/>
    <property type="match status" value="1"/>
</dbReference>
<sequence length="262" mass="30828">MKYWEKRGVEQGNPKWLFGHYFRNFIGKENGVEVLDKVYKQSPEARYTGMYRFCNPVLMVRDPDLIWEIVVKKFEFFMDHSQLVPPESDPLWSKNLLSLTGEYSGIYQFSVPTLLVKDPELIKQITVKDFDHFTDHRTVFPEDAESQKWRDMRTILSPSFTSSKMRSMFILMVECAENFVQHFLDENEDVVSIELKDTFTRFTNDMIASTAFGIKVDSLAEPNNPFYLKGKDVTDFTSLAKNLRFMAFFMFPKLCQVNYQIE</sequence>
<evidence type="ECO:0000256" key="5">
    <source>
        <dbReference type="ARBA" id="ARBA00022617"/>
    </source>
</evidence>
<evidence type="ECO:0000256" key="6">
    <source>
        <dbReference type="ARBA" id="ARBA00022723"/>
    </source>
</evidence>
<keyword evidence="12" id="KW-0472">Membrane</keyword>
<evidence type="ECO:0000256" key="7">
    <source>
        <dbReference type="ARBA" id="ARBA00022824"/>
    </source>
</evidence>
<evidence type="ECO:0000313" key="13">
    <source>
        <dbReference type="EMBL" id="KAJ8916092.1"/>
    </source>
</evidence>
<proteinExistence type="inferred from homology"/>
<keyword evidence="11" id="KW-0503">Monooxygenase</keyword>
<keyword evidence="5" id="KW-0349">Heme</keyword>
<dbReference type="GO" id="GO:0020037">
    <property type="term" value="F:heme binding"/>
    <property type="evidence" value="ECO:0007669"/>
    <property type="project" value="InterPro"/>
</dbReference>
<dbReference type="AlphaFoldDB" id="A0AAV8VPR0"/>
<dbReference type="Gene3D" id="1.10.630.10">
    <property type="entry name" value="Cytochrome P450"/>
    <property type="match status" value="1"/>
</dbReference>
<gene>
    <name evidence="13" type="ORF">NQ315_004458</name>
</gene>
<evidence type="ECO:0000313" key="14">
    <source>
        <dbReference type="Proteomes" id="UP001159042"/>
    </source>
</evidence>
<evidence type="ECO:0000256" key="1">
    <source>
        <dbReference type="ARBA" id="ARBA00001971"/>
    </source>
</evidence>
<dbReference type="InterPro" id="IPR036396">
    <property type="entry name" value="Cyt_P450_sf"/>
</dbReference>
<comment type="similarity">
    <text evidence="4">Belongs to the cytochrome P450 family.</text>
</comment>
<evidence type="ECO:0000256" key="2">
    <source>
        <dbReference type="ARBA" id="ARBA00004174"/>
    </source>
</evidence>
<evidence type="ECO:0008006" key="15">
    <source>
        <dbReference type="Google" id="ProtNLM"/>
    </source>
</evidence>
<comment type="subcellular location">
    <subcellularLocation>
        <location evidence="3">Endoplasmic reticulum membrane</location>
        <topology evidence="3">Peripheral membrane protein</topology>
    </subcellularLocation>
    <subcellularLocation>
        <location evidence="2">Microsome membrane</location>
        <topology evidence="2">Peripheral membrane protein</topology>
    </subcellularLocation>
</comment>
<name>A0AAV8VPR0_9CUCU</name>
<keyword evidence="7" id="KW-0256">Endoplasmic reticulum</keyword>
<evidence type="ECO:0000256" key="4">
    <source>
        <dbReference type="ARBA" id="ARBA00010617"/>
    </source>
</evidence>
<dbReference type="GO" id="GO:0005789">
    <property type="term" value="C:endoplasmic reticulum membrane"/>
    <property type="evidence" value="ECO:0007669"/>
    <property type="project" value="UniProtKB-SubCell"/>
</dbReference>
<evidence type="ECO:0000256" key="12">
    <source>
        <dbReference type="ARBA" id="ARBA00023136"/>
    </source>
</evidence>
<comment type="cofactor">
    <cofactor evidence="1">
        <name>heme</name>
        <dbReference type="ChEBI" id="CHEBI:30413"/>
    </cofactor>
</comment>
<dbReference type="InterPro" id="IPR001128">
    <property type="entry name" value="Cyt_P450"/>
</dbReference>
<evidence type="ECO:0000256" key="8">
    <source>
        <dbReference type="ARBA" id="ARBA00022848"/>
    </source>
</evidence>
<dbReference type="InterPro" id="IPR002402">
    <property type="entry name" value="Cyt_P450_E_grp-II"/>
</dbReference>
<evidence type="ECO:0000256" key="10">
    <source>
        <dbReference type="ARBA" id="ARBA00023004"/>
    </source>
</evidence>
<dbReference type="Pfam" id="PF00067">
    <property type="entry name" value="p450"/>
    <property type="match status" value="1"/>
</dbReference>
<dbReference type="SUPFAM" id="SSF48264">
    <property type="entry name" value="Cytochrome P450"/>
    <property type="match status" value="2"/>
</dbReference>
<protein>
    <recommendedName>
        <fullName evidence="15">Cytochrome P450</fullName>
    </recommendedName>
</protein>
<dbReference type="GO" id="GO:0016705">
    <property type="term" value="F:oxidoreductase activity, acting on paired donors, with incorporation or reduction of molecular oxygen"/>
    <property type="evidence" value="ECO:0007669"/>
    <property type="project" value="InterPro"/>
</dbReference>
<dbReference type="GO" id="GO:0004497">
    <property type="term" value="F:monooxygenase activity"/>
    <property type="evidence" value="ECO:0007669"/>
    <property type="project" value="UniProtKB-KW"/>
</dbReference>
<accession>A0AAV8VPR0</accession>
<dbReference type="InterPro" id="IPR050476">
    <property type="entry name" value="Insect_CytP450_Detox"/>
</dbReference>
<evidence type="ECO:0000256" key="3">
    <source>
        <dbReference type="ARBA" id="ARBA00004406"/>
    </source>
</evidence>
<keyword evidence="9" id="KW-0560">Oxidoreductase</keyword>
<dbReference type="PRINTS" id="PR00464">
    <property type="entry name" value="EP450II"/>
</dbReference>
<evidence type="ECO:0000256" key="9">
    <source>
        <dbReference type="ARBA" id="ARBA00023002"/>
    </source>
</evidence>
<dbReference type="Proteomes" id="UP001159042">
    <property type="component" value="Unassembled WGS sequence"/>
</dbReference>
<dbReference type="EMBL" id="JANEYG010000045">
    <property type="protein sequence ID" value="KAJ8916092.1"/>
    <property type="molecule type" value="Genomic_DNA"/>
</dbReference>
<dbReference type="GO" id="GO:0005506">
    <property type="term" value="F:iron ion binding"/>
    <property type="evidence" value="ECO:0007669"/>
    <property type="project" value="InterPro"/>
</dbReference>